<organism evidence="6 7">
    <name type="scientific">Undibacterium luofuense</name>
    <dbReference type="NCBI Taxonomy" id="2828733"/>
    <lineage>
        <taxon>Bacteria</taxon>
        <taxon>Pseudomonadati</taxon>
        <taxon>Pseudomonadota</taxon>
        <taxon>Betaproteobacteria</taxon>
        <taxon>Burkholderiales</taxon>
        <taxon>Oxalobacteraceae</taxon>
        <taxon>Undibacterium</taxon>
    </lineage>
</organism>
<evidence type="ECO:0000256" key="2">
    <source>
        <dbReference type="ARBA" id="ARBA00022729"/>
    </source>
</evidence>
<dbReference type="PANTHER" id="PTHR37423">
    <property type="entry name" value="SOLUBLE LYTIC MUREIN TRANSGLYCOSYLASE-RELATED"/>
    <property type="match status" value="1"/>
</dbReference>
<dbReference type="GO" id="GO:0042597">
    <property type="term" value="C:periplasmic space"/>
    <property type="evidence" value="ECO:0007669"/>
    <property type="project" value="InterPro"/>
</dbReference>
<feature type="chain" id="PRO_5037992937" evidence="3">
    <location>
        <begin position="26"/>
        <end position="655"/>
    </location>
</feature>
<dbReference type="Gene3D" id="1.10.1240.20">
    <property type="entry name" value="Lytic transglycosylase, superhelical linker domain"/>
    <property type="match status" value="1"/>
</dbReference>
<dbReference type="GO" id="GO:0004553">
    <property type="term" value="F:hydrolase activity, hydrolyzing O-glycosyl compounds"/>
    <property type="evidence" value="ECO:0007669"/>
    <property type="project" value="InterPro"/>
</dbReference>
<dbReference type="PANTHER" id="PTHR37423:SF5">
    <property type="entry name" value="SOLUBLE LYTIC MUREIN TRANSGLYCOSYLASE"/>
    <property type="match status" value="1"/>
</dbReference>
<dbReference type="InterPro" id="IPR037061">
    <property type="entry name" value="Lytic_TGlycoase_superhlx_L_sf"/>
</dbReference>
<comment type="caution">
    <text evidence="6">The sequence shown here is derived from an EMBL/GenBank/DDBJ whole genome shotgun (WGS) entry which is preliminary data.</text>
</comment>
<dbReference type="InterPro" id="IPR012289">
    <property type="entry name" value="Lytic_TGlycosylase_superhlx_L"/>
</dbReference>
<dbReference type="Pfam" id="PF01464">
    <property type="entry name" value="SLT"/>
    <property type="match status" value="1"/>
</dbReference>
<dbReference type="Gene3D" id="1.25.20.10">
    <property type="entry name" value="Bacterial muramidases"/>
    <property type="match status" value="1"/>
</dbReference>
<protein>
    <submittedName>
        <fullName evidence="6">Lytic transglycosylase domain-containing protein</fullName>
    </submittedName>
</protein>
<feature type="signal peptide" evidence="3">
    <location>
        <begin position="1"/>
        <end position="25"/>
    </location>
</feature>
<dbReference type="SUPFAM" id="SSF48435">
    <property type="entry name" value="Bacterial muramidases"/>
    <property type="match status" value="1"/>
</dbReference>
<evidence type="ECO:0000259" key="4">
    <source>
        <dbReference type="Pfam" id="PF01464"/>
    </source>
</evidence>
<dbReference type="EMBL" id="JAGSPN010000001">
    <property type="protein sequence ID" value="MBR7780919.1"/>
    <property type="molecule type" value="Genomic_DNA"/>
</dbReference>
<evidence type="ECO:0000256" key="3">
    <source>
        <dbReference type="SAM" id="SignalP"/>
    </source>
</evidence>
<keyword evidence="7" id="KW-1185">Reference proteome</keyword>
<keyword evidence="2 3" id="KW-0732">Signal</keyword>
<evidence type="ECO:0000256" key="1">
    <source>
        <dbReference type="ARBA" id="ARBA00007734"/>
    </source>
</evidence>
<dbReference type="Proteomes" id="UP000680067">
    <property type="component" value="Unassembled WGS sequence"/>
</dbReference>
<dbReference type="Gene3D" id="1.10.530.10">
    <property type="match status" value="1"/>
</dbReference>
<dbReference type="RefSeq" id="WP_212686271.1">
    <property type="nucleotide sequence ID" value="NZ_JAGSPN010000001.1"/>
</dbReference>
<dbReference type="InterPro" id="IPR008258">
    <property type="entry name" value="Transglycosylase_SLT_dom_1"/>
</dbReference>
<feature type="domain" description="Transglycosylase SLT" evidence="4">
    <location>
        <begin position="487"/>
        <end position="586"/>
    </location>
</feature>
<name>A0A941DJU7_9BURK</name>
<accession>A0A941DJU7</accession>
<feature type="domain" description="Lytic transglycosylase superhelical linker" evidence="5">
    <location>
        <begin position="402"/>
        <end position="458"/>
    </location>
</feature>
<dbReference type="SUPFAM" id="SSF53955">
    <property type="entry name" value="Lysozyme-like"/>
    <property type="match status" value="1"/>
</dbReference>
<evidence type="ECO:0000313" key="6">
    <source>
        <dbReference type="EMBL" id="MBR7780919.1"/>
    </source>
</evidence>
<evidence type="ECO:0000259" key="5">
    <source>
        <dbReference type="Pfam" id="PF14718"/>
    </source>
</evidence>
<dbReference type="InterPro" id="IPR008939">
    <property type="entry name" value="Lytic_TGlycosylase_superhlx_U"/>
</dbReference>
<reference evidence="6" key="1">
    <citation type="submission" date="2021-04" db="EMBL/GenBank/DDBJ databases">
        <title>novel species isolated from subtropical streams in China.</title>
        <authorList>
            <person name="Lu H."/>
        </authorList>
    </citation>
    <scope>NUCLEOTIDE SEQUENCE</scope>
    <source>
        <strain evidence="6">LFS511W</strain>
    </source>
</reference>
<dbReference type="Pfam" id="PF14718">
    <property type="entry name" value="SLT_L"/>
    <property type="match status" value="1"/>
</dbReference>
<evidence type="ECO:0000313" key="7">
    <source>
        <dbReference type="Proteomes" id="UP000680067"/>
    </source>
</evidence>
<dbReference type="InterPro" id="IPR023346">
    <property type="entry name" value="Lysozyme-like_dom_sf"/>
</dbReference>
<proteinExistence type="inferred from homology"/>
<gene>
    <name evidence="6" type="ORF">KDM89_02095</name>
</gene>
<comment type="similarity">
    <text evidence="1">Belongs to the transglycosylase Slt family.</text>
</comment>
<dbReference type="CDD" id="cd13401">
    <property type="entry name" value="Slt70-like"/>
    <property type="match status" value="1"/>
</dbReference>
<dbReference type="AlphaFoldDB" id="A0A941DJU7"/>
<sequence>MAVKFWLSALSVTMLAGFHMSAAQAATSNKTLVNDDDRLMALREAAFHDDSQSADQYAAQLGNYDIPSYVDYYRLRARMAKASNAEYREFIQKYEGSAIADRARNDWLLMLGRRGEWDLFDQQYPQFVVADDNQLRCYAVLSRATKLQKVAQDAKALLNSPKDYGEGCYSMLNYMYQNQQLDAGFVYFQLRMAAENGALPLALRLGKLLDIPEKKISEAFEKPAVLMKKGPEQNKVSRELFLAALARLAKNDPEEAAQALSRYSARLTEHERANGWALIALQSAYKLEPDAIGYWTRADGADLTQEAYQWRVRSALRETDWKLVRQGILAMPASLRNDPAWTYWLGRAYKAEGRNDEAGKLFSSIADQHHFYGQLATEESGRKIGVPPAGRPVSAEELAQTEKNPGLQRALRFYSMNLRTEGTREWNWELRRMTERQILVAAELARQNQLLDRMVNTSDRTRGETDFGQRFPTPFSDSMYRMTSSLGLDMAWVYGLIRQESRFVMTAKSHVGASGLMQIMPATARYVAKKIGLSDFLPHQVNDIDTNIQLGTNYLNMVLTDLGGSQALASAAYNAGPGRPRAWRAKLSKPVEGAIFAETIPFQETRGYVKNVLSNATYYAAILEKKPQSLKARLGVVVPKGMSASDADLPDDRKF</sequence>